<proteinExistence type="predicted"/>
<protein>
    <submittedName>
        <fullName evidence="1">Uncharacterized protein</fullName>
    </submittedName>
</protein>
<evidence type="ECO:0000313" key="1">
    <source>
        <dbReference type="EMBL" id="KAI5667007.1"/>
    </source>
</evidence>
<dbReference type="Proteomes" id="UP001060085">
    <property type="component" value="Linkage Group LG04"/>
</dbReference>
<name>A0ACC0B2Y9_CATRO</name>
<evidence type="ECO:0000313" key="2">
    <source>
        <dbReference type="Proteomes" id="UP001060085"/>
    </source>
</evidence>
<accession>A0ACC0B2Y9</accession>
<reference evidence="2" key="1">
    <citation type="journal article" date="2023" name="Nat. Plants">
        <title>Single-cell RNA sequencing provides a high-resolution roadmap for understanding the multicellular compartmentation of specialized metabolism.</title>
        <authorList>
            <person name="Sun S."/>
            <person name="Shen X."/>
            <person name="Li Y."/>
            <person name="Li Y."/>
            <person name="Wang S."/>
            <person name="Li R."/>
            <person name="Zhang H."/>
            <person name="Shen G."/>
            <person name="Guo B."/>
            <person name="Wei J."/>
            <person name="Xu J."/>
            <person name="St-Pierre B."/>
            <person name="Chen S."/>
            <person name="Sun C."/>
        </authorList>
    </citation>
    <scope>NUCLEOTIDE SEQUENCE [LARGE SCALE GENOMIC DNA]</scope>
</reference>
<keyword evidence="2" id="KW-1185">Reference proteome</keyword>
<sequence>MGVQLFVIERSYGVRLVLTIRYRNLVPMASLTQDSQRYNRQLKFYAWDFGSMPRGPQISYSAAVDLVAELGVSQIGDRPWGLISWTSFFSRGNNCVSKESSFWLIH</sequence>
<organism evidence="1 2">
    <name type="scientific">Catharanthus roseus</name>
    <name type="common">Madagascar periwinkle</name>
    <name type="synonym">Vinca rosea</name>
    <dbReference type="NCBI Taxonomy" id="4058"/>
    <lineage>
        <taxon>Eukaryota</taxon>
        <taxon>Viridiplantae</taxon>
        <taxon>Streptophyta</taxon>
        <taxon>Embryophyta</taxon>
        <taxon>Tracheophyta</taxon>
        <taxon>Spermatophyta</taxon>
        <taxon>Magnoliopsida</taxon>
        <taxon>eudicotyledons</taxon>
        <taxon>Gunneridae</taxon>
        <taxon>Pentapetalae</taxon>
        <taxon>asterids</taxon>
        <taxon>lamiids</taxon>
        <taxon>Gentianales</taxon>
        <taxon>Apocynaceae</taxon>
        <taxon>Rauvolfioideae</taxon>
        <taxon>Vinceae</taxon>
        <taxon>Catharanthinae</taxon>
        <taxon>Catharanthus</taxon>
    </lineage>
</organism>
<comment type="caution">
    <text evidence="1">The sequence shown here is derived from an EMBL/GenBank/DDBJ whole genome shotgun (WGS) entry which is preliminary data.</text>
</comment>
<dbReference type="EMBL" id="CM044704">
    <property type="protein sequence ID" value="KAI5667007.1"/>
    <property type="molecule type" value="Genomic_DNA"/>
</dbReference>
<gene>
    <name evidence="1" type="ORF">M9H77_16860</name>
</gene>